<dbReference type="EMBL" id="JANSHE010003759">
    <property type="protein sequence ID" value="KAJ2984649.1"/>
    <property type="molecule type" value="Genomic_DNA"/>
</dbReference>
<accession>A0ACC1P1N5</accession>
<comment type="caution">
    <text evidence="1">The sequence shown here is derived from an EMBL/GenBank/DDBJ whole genome shotgun (WGS) entry which is preliminary data.</text>
</comment>
<reference evidence="1" key="1">
    <citation type="submission" date="2022-08" db="EMBL/GenBank/DDBJ databases">
        <title>Genome Sequence of Pycnoporus sanguineus.</title>
        <authorList>
            <person name="Buettner E."/>
        </authorList>
    </citation>
    <scope>NUCLEOTIDE SEQUENCE</scope>
    <source>
        <strain evidence="1">CG-C14</strain>
    </source>
</reference>
<dbReference type="Proteomes" id="UP001144978">
    <property type="component" value="Unassembled WGS sequence"/>
</dbReference>
<protein>
    <submittedName>
        <fullName evidence="1">Uncharacterized protein</fullName>
    </submittedName>
</protein>
<evidence type="ECO:0000313" key="2">
    <source>
        <dbReference type="Proteomes" id="UP001144978"/>
    </source>
</evidence>
<sequence>MTFLATAPAYPGTPTAAWQAPAELLTKLEPPRKSTNCATCVDFVQRRLDFPANLTQRRRITRLCIFAAPITERRPGIAVPRTNIKKPSRPGSSIPSYLIAQLQRSTNRKGSSPQEYSMARVMICGDLVWAHRECDELFKGLAEVIRMDSPNRADFFANLQPGGKYDGIVGIYRHNVSADHIGIFDKELISKLPSSVKWIAHNGAGYDQIDVAACKERGIFVSNTPGAVDDATATTALYLVISALRLFSHAERDLRVGKWKASHKPGAAHDLTGRTLAILGLGGIGMRLAELAHAFPMRVVYHNRRKVASAPEWCEYYPAERLDEMLAEADVLSVHVPLKKETEGLVDQKMIRS</sequence>
<name>A0ACC1P1N5_9APHY</name>
<proteinExistence type="predicted"/>
<organism evidence="1 2">
    <name type="scientific">Trametes sanguinea</name>
    <dbReference type="NCBI Taxonomy" id="158606"/>
    <lineage>
        <taxon>Eukaryota</taxon>
        <taxon>Fungi</taxon>
        <taxon>Dikarya</taxon>
        <taxon>Basidiomycota</taxon>
        <taxon>Agaricomycotina</taxon>
        <taxon>Agaricomycetes</taxon>
        <taxon>Polyporales</taxon>
        <taxon>Polyporaceae</taxon>
        <taxon>Trametes</taxon>
    </lineage>
</organism>
<keyword evidence="2" id="KW-1185">Reference proteome</keyword>
<evidence type="ECO:0000313" key="1">
    <source>
        <dbReference type="EMBL" id="KAJ2984649.1"/>
    </source>
</evidence>
<gene>
    <name evidence="1" type="ORF">NUW54_g10433</name>
</gene>